<dbReference type="SUPFAM" id="SSF51735">
    <property type="entry name" value="NAD(P)-binding Rossmann-fold domains"/>
    <property type="match status" value="1"/>
</dbReference>
<dbReference type="InterPro" id="IPR013131">
    <property type="entry name" value="Mannitol_DH_N"/>
</dbReference>
<evidence type="ECO:0000259" key="3">
    <source>
        <dbReference type="Pfam" id="PF01232"/>
    </source>
</evidence>
<gene>
    <name evidence="5" type="ORF">GCM10025770_08390</name>
</gene>
<dbReference type="SUPFAM" id="SSF48179">
    <property type="entry name" value="6-phosphogluconate dehydrogenase C-terminal domain-like"/>
    <property type="match status" value="1"/>
</dbReference>
<evidence type="ECO:0000313" key="6">
    <source>
        <dbReference type="Proteomes" id="UP001500547"/>
    </source>
</evidence>
<keyword evidence="6" id="KW-1185">Reference proteome</keyword>
<evidence type="ECO:0000256" key="2">
    <source>
        <dbReference type="ARBA" id="ARBA00023027"/>
    </source>
</evidence>
<comment type="caution">
    <text evidence="5">The sequence shown here is derived from an EMBL/GenBank/DDBJ whole genome shotgun (WGS) entry which is preliminary data.</text>
</comment>
<dbReference type="PRINTS" id="PR00084">
    <property type="entry name" value="MTLDHDRGNASE"/>
</dbReference>
<keyword evidence="2" id="KW-0520">NAD</keyword>
<keyword evidence="1" id="KW-0560">Oxidoreductase</keyword>
<feature type="domain" description="Mannitol dehydrogenase C-terminal" evidence="4">
    <location>
        <begin position="279"/>
        <end position="484"/>
    </location>
</feature>
<dbReference type="PANTHER" id="PTHR30524:SF0">
    <property type="entry name" value="ALTRONATE OXIDOREDUCTASE-RELATED"/>
    <property type="match status" value="1"/>
</dbReference>
<dbReference type="Pfam" id="PF08125">
    <property type="entry name" value="Mannitol_dh_C"/>
    <property type="match status" value="1"/>
</dbReference>
<dbReference type="InterPro" id="IPR036291">
    <property type="entry name" value="NAD(P)-bd_dom_sf"/>
</dbReference>
<dbReference type="InterPro" id="IPR013118">
    <property type="entry name" value="Mannitol_DH_C"/>
</dbReference>
<dbReference type="Proteomes" id="UP001500547">
    <property type="component" value="Unassembled WGS sequence"/>
</dbReference>
<proteinExistence type="predicted"/>
<accession>A0ABP9QEF8</accession>
<dbReference type="InterPro" id="IPR013328">
    <property type="entry name" value="6PGD_dom2"/>
</dbReference>
<evidence type="ECO:0000313" key="5">
    <source>
        <dbReference type="EMBL" id="GAA5160594.1"/>
    </source>
</evidence>
<dbReference type="EMBL" id="BAABLD010000005">
    <property type="protein sequence ID" value="GAA5160594.1"/>
    <property type="molecule type" value="Genomic_DNA"/>
</dbReference>
<sequence>MAVLNREVLGLRSGAAGETSGSAVRVLQIGDGNFLRAFADWMFDLANEAGVTNLRVTLSAARGPGVIPQLAAQDGLFTVISRGVLDGAAVDQRHVVRCVDEVIDPSTNWTAMLACAVKPELRFVVSNTTEAGIAYVEEELVHDIVPKSFPAKLAVLLWSRYQKLGPAARGLIVLPCELLEQNGAKLRRYVLQHATDWSLPPEFLAWVEQQNHFLNTLVDRIVPGFPSADAEALQAQLGYSDAMMVAAEPFHLWVIEGPAALEAELPLAKAGLKVLWTDDLQPFRGSKVRVLNGAHTASALAAFGAGIDTVKGMMDDALFARYLNTLVFDEIVPFVPLAEDERKRYAASILERFENPHIRHELISISLNSVSKWQVRVLPTVKDHVRSSGKAPRLLAFSLAALLAFYHGKLDATGTYAGERNGQPYPIKDNAEVLTIMAEAWRNWQPGGDVGPLVKDLLGDARLWGEDLSVLGDLAAQVTAALGRIKAEGVRAALTGLL</sequence>
<feature type="domain" description="Mannitol dehydrogenase N-terminal" evidence="3">
    <location>
        <begin position="25"/>
        <end position="267"/>
    </location>
</feature>
<dbReference type="RefSeq" id="WP_345531609.1">
    <property type="nucleotide sequence ID" value="NZ_BAABLD010000005.1"/>
</dbReference>
<dbReference type="Gene3D" id="3.40.50.720">
    <property type="entry name" value="NAD(P)-binding Rossmann-like Domain"/>
    <property type="match status" value="1"/>
</dbReference>
<dbReference type="NCBIfam" id="NF002969">
    <property type="entry name" value="PRK03643.1"/>
    <property type="match status" value="1"/>
</dbReference>
<dbReference type="InterPro" id="IPR000669">
    <property type="entry name" value="Mannitol_DH"/>
</dbReference>
<protein>
    <submittedName>
        <fullName evidence="5">Tagaturonate reductase</fullName>
    </submittedName>
</protein>
<evidence type="ECO:0000256" key="1">
    <source>
        <dbReference type="ARBA" id="ARBA00023002"/>
    </source>
</evidence>
<dbReference type="Gene3D" id="1.10.1040.10">
    <property type="entry name" value="N-(1-d-carboxylethyl)-l-norvaline Dehydrogenase, domain 2"/>
    <property type="match status" value="1"/>
</dbReference>
<dbReference type="Pfam" id="PF01232">
    <property type="entry name" value="Mannitol_dh"/>
    <property type="match status" value="1"/>
</dbReference>
<name>A0ABP9QEF8_9RHOO</name>
<evidence type="ECO:0000259" key="4">
    <source>
        <dbReference type="Pfam" id="PF08125"/>
    </source>
</evidence>
<dbReference type="PANTHER" id="PTHR30524">
    <property type="entry name" value="MANNITOL-1-PHOSPHATE 5-DEHYDROGENASE"/>
    <property type="match status" value="1"/>
</dbReference>
<organism evidence="5 6">
    <name type="scientific">Viridibacterium curvum</name>
    <dbReference type="NCBI Taxonomy" id="1101404"/>
    <lineage>
        <taxon>Bacteria</taxon>
        <taxon>Pseudomonadati</taxon>
        <taxon>Pseudomonadota</taxon>
        <taxon>Betaproteobacteria</taxon>
        <taxon>Rhodocyclales</taxon>
        <taxon>Rhodocyclaceae</taxon>
        <taxon>Viridibacterium</taxon>
    </lineage>
</organism>
<reference evidence="6" key="1">
    <citation type="journal article" date="2019" name="Int. J. Syst. Evol. Microbiol.">
        <title>The Global Catalogue of Microorganisms (GCM) 10K type strain sequencing project: providing services to taxonomists for standard genome sequencing and annotation.</title>
        <authorList>
            <consortium name="The Broad Institute Genomics Platform"/>
            <consortium name="The Broad Institute Genome Sequencing Center for Infectious Disease"/>
            <person name="Wu L."/>
            <person name="Ma J."/>
        </authorList>
    </citation>
    <scope>NUCLEOTIDE SEQUENCE [LARGE SCALE GENOMIC DNA]</scope>
    <source>
        <strain evidence="6">JCM 18715</strain>
    </source>
</reference>
<dbReference type="InterPro" id="IPR008927">
    <property type="entry name" value="6-PGluconate_DH-like_C_sf"/>
</dbReference>